<feature type="region of interest" description="Disordered" evidence="1">
    <location>
        <begin position="166"/>
        <end position="201"/>
    </location>
</feature>
<evidence type="ECO:0000313" key="3">
    <source>
        <dbReference type="EMBL" id="EKC65525.1"/>
    </source>
</evidence>
<sequence>STQIPMNHPFYEYSLCIALPLMIFFGVYFLLAPTPDRAIFDNYLRSRRIMGIAILLLAANYSMHLFFGVRFHNVNAAILMNLSTYFLSYWLFSSALTTLLDRFYITRRRLRTHLVLWLLFSILSAIVLLLLPDGARSASDFSSWRHGSSSTDWLLPAGCSGPTAAPCGSSTIPTPTTSGPTSAGSPYSPTGPSSSGSGAAH</sequence>
<keyword evidence="2" id="KW-0472">Membrane</keyword>
<proteinExistence type="predicted"/>
<name>K1TGR9_9ZZZZ</name>
<feature type="transmembrane region" description="Helical" evidence="2">
    <location>
        <begin position="77"/>
        <end position="100"/>
    </location>
</feature>
<evidence type="ECO:0000256" key="2">
    <source>
        <dbReference type="SAM" id="Phobius"/>
    </source>
</evidence>
<gene>
    <name evidence="3" type="ORF">LEA_10279</name>
</gene>
<protein>
    <submittedName>
        <fullName evidence="3">Transcriptional regulator, AraC family domain protein</fullName>
    </submittedName>
</protein>
<dbReference type="EMBL" id="AJWY01006912">
    <property type="protein sequence ID" value="EKC65525.1"/>
    <property type="molecule type" value="Genomic_DNA"/>
</dbReference>
<feature type="compositionally biased region" description="Low complexity" evidence="1">
    <location>
        <begin position="168"/>
        <end position="201"/>
    </location>
</feature>
<reference evidence="3" key="1">
    <citation type="journal article" date="2013" name="Environ. Microbiol.">
        <title>Microbiota from the distal guts of lean and obese adolescents exhibit partial functional redundancy besides clear differences in community structure.</title>
        <authorList>
            <person name="Ferrer M."/>
            <person name="Ruiz A."/>
            <person name="Lanza F."/>
            <person name="Haange S.B."/>
            <person name="Oberbach A."/>
            <person name="Till H."/>
            <person name="Bargiela R."/>
            <person name="Campoy C."/>
            <person name="Segura M.T."/>
            <person name="Richter M."/>
            <person name="von Bergen M."/>
            <person name="Seifert J."/>
            <person name="Suarez A."/>
        </authorList>
    </citation>
    <scope>NUCLEOTIDE SEQUENCE</scope>
</reference>
<evidence type="ECO:0000256" key="1">
    <source>
        <dbReference type="SAM" id="MobiDB-lite"/>
    </source>
</evidence>
<dbReference type="AlphaFoldDB" id="K1TGR9"/>
<accession>K1TGR9</accession>
<feature type="non-terminal residue" evidence="3">
    <location>
        <position position="1"/>
    </location>
</feature>
<feature type="transmembrane region" description="Helical" evidence="2">
    <location>
        <begin position="12"/>
        <end position="31"/>
    </location>
</feature>
<organism evidence="3">
    <name type="scientific">human gut metagenome</name>
    <dbReference type="NCBI Taxonomy" id="408170"/>
    <lineage>
        <taxon>unclassified sequences</taxon>
        <taxon>metagenomes</taxon>
        <taxon>organismal metagenomes</taxon>
    </lineage>
</organism>
<keyword evidence="2" id="KW-0812">Transmembrane</keyword>
<feature type="transmembrane region" description="Helical" evidence="2">
    <location>
        <begin position="112"/>
        <end position="131"/>
    </location>
</feature>
<feature type="transmembrane region" description="Helical" evidence="2">
    <location>
        <begin position="52"/>
        <end position="71"/>
    </location>
</feature>
<keyword evidence="2" id="KW-1133">Transmembrane helix</keyword>
<comment type="caution">
    <text evidence="3">The sequence shown here is derived from an EMBL/GenBank/DDBJ whole genome shotgun (WGS) entry which is preliminary data.</text>
</comment>